<sequence>AQEVQAQEVQAQEVQAQEVQAQELSYSQEEGDFELRLEGEEESNNLDELSRRKRQSRKYGCRSDRDCDRREECSYVGYSLRKACQPKGRLIG</sequence>
<protein>
    <submittedName>
        <fullName evidence="2">Uncharacterized protein</fullName>
    </submittedName>
</protein>
<feature type="region of interest" description="Disordered" evidence="1">
    <location>
        <begin position="17"/>
        <end position="55"/>
    </location>
</feature>
<proteinExistence type="predicted"/>
<dbReference type="OrthoDB" id="10521206at2759"/>
<reference evidence="2" key="1">
    <citation type="submission" date="2020-11" db="EMBL/GenBank/DDBJ databases">
        <authorList>
            <person name="Tran Van P."/>
        </authorList>
    </citation>
    <scope>NUCLEOTIDE SEQUENCE</scope>
</reference>
<name>A0A7R9PUL0_9ACAR</name>
<dbReference type="AlphaFoldDB" id="A0A7R9PUL0"/>
<accession>A0A7R9PUL0</accession>
<dbReference type="EMBL" id="OC854818">
    <property type="protein sequence ID" value="CAD7620459.1"/>
    <property type="molecule type" value="Genomic_DNA"/>
</dbReference>
<dbReference type="EMBL" id="CAJPIZ010000243">
    <property type="protein sequence ID" value="CAG2100889.1"/>
    <property type="molecule type" value="Genomic_DNA"/>
</dbReference>
<gene>
    <name evidence="2" type="ORF">OSB1V03_LOCUS945</name>
</gene>
<feature type="non-terminal residue" evidence="2">
    <location>
        <position position="1"/>
    </location>
</feature>
<evidence type="ECO:0000313" key="3">
    <source>
        <dbReference type="Proteomes" id="UP000759131"/>
    </source>
</evidence>
<dbReference type="Proteomes" id="UP000759131">
    <property type="component" value="Unassembled WGS sequence"/>
</dbReference>
<evidence type="ECO:0000256" key="1">
    <source>
        <dbReference type="SAM" id="MobiDB-lite"/>
    </source>
</evidence>
<organism evidence="2">
    <name type="scientific">Medioppia subpectinata</name>
    <dbReference type="NCBI Taxonomy" id="1979941"/>
    <lineage>
        <taxon>Eukaryota</taxon>
        <taxon>Metazoa</taxon>
        <taxon>Ecdysozoa</taxon>
        <taxon>Arthropoda</taxon>
        <taxon>Chelicerata</taxon>
        <taxon>Arachnida</taxon>
        <taxon>Acari</taxon>
        <taxon>Acariformes</taxon>
        <taxon>Sarcoptiformes</taxon>
        <taxon>Oribatida</taxon>
        <taxon>Brachypylina</taxon>
        <taxon>Oppioidea</taxon>
        <taxon>Oppiidae</taxon>
        <taxon>Medioppia</taxon>
    </lineage>
</organism>
<keyword evidence="3" id="KW-1185">Reference proteome</keyword>
<evidence type="ECO:0000313" key="2">
    <source>
        <dbReference type="EMBL" id="CAD7620459.1"/>
    </source>
</evidence>